<protein>
    <submittedName>
        <fullName evidence="3">Uncharacterized protein LOC116952990 isoform X1</fullName>
    </submittedName>
</protein>
<feature type="region of interest" description="Disordered" evidence="1">
    <location>
        <begin position="495"/>
        <end position="514"/>
    </location>
</feature>
<reference evidence="3" key="1">
    <citation type="submission" date="2025-08" db="UniProtKB">
        <authorList>
            <consortium name="RefSeq"/>
        </authorList>
    </citation>
    <scope>IDENTIFICATION</scope>
    <source>
        <tissue evidence="3">Sperm</tissue>
    </source>
</reference>
<dbReference type="RefSeq" id="XP_032828667.1">
    <property type="nucleotide sequence ID" value="XM_032972776.1"/>
</dbReference>
<feature type="region of interest" description="Disordered" evidence="1">
    <location>
        <begin position="218"/>
        <end position="257"/>
    </location>
</feature>
<feature type="compositionally biased region" description="Basic and acidic residues" evidence="1">
    <location>
        <begin position="233"/>
        <end position="246"/>
    </location>
</feature>
<gene>
    <name evidence="3" type="primary">LOC116952990</name>
</gene>
<keyword evidence="2" id="KW-1185">Reference proteome</keyword>
<evidence type="ECO:0000313" key="3">
    <source>
        <dbReference type="RefSeq" id="XP_032828667.1"/>
    </source>
</evidence>
<dbReference type="KEGG" id="pmrn:116952990"/>
<name>A0AAJ7XC20_PETMA</name>
<dbReference type="Proteomes" id="UP001318040">
    <property type="component" value="Chromosome 49"/>
</dbReference>
<feature type="compositionally biased region" description="Pro residues" evidence="1">
    <location>
        <begin position="90"/>
        <end position="103"/>
    </location>
</feature>
<organism evidence="2 3">
    <name type="scientific">Petromyzon marinus</name>
    <name type="common">Sea lamprey</name>
    <dbReference type="NCBI Taxonomy" id="7757"/>
    <lineage>
        <taxon>Eukaryota</taxon>
        <taxon>Metazoa</taxon>
        <taxon>Chordata</taxon>
        <taxon>Craniata</taxon>
        <taxon>Vertebrata</taxon>
        <taxon>Cyclostomata</taxon>
        <taxon>Hyperoartia</taxon>
        <taxon>Petromyzontiformes</taxon>
        <taxon>Petromyzontidae</taxon>
        <taxon>Petromyzon</taxon>
    </lineage>
</organism>
<dbReference type="AlphaFoldDB" id="A0AAJ7XC20"/>
<sequence length="534" mass="56695">MIRSSVVILASCLSRIKVFFFSRGSLATSSHGTMLCEEFIRAKAAAMAPSRQFKLGKKPRGRGGGGDDKAALGGVTRQDRSLSWEDLTPLFPPPSPSSPPPPQQQQQRRREPGRGAGTNTWRRPLGSRSGTPASRPGVAWHRAPQPNAGDESTAGMAKRHSLKHGSREYAGPGKSSSPSIVIPHQRLDAASGGGVAAHCVSPMSFSLRYDDIHVGSVESARPTVPPPPPTAEATRDKAGSRHDAGTRPKSFHGGKDVPGDSLLLITHPGSNSAVHSESLLNNYLRKKMEEIEHAMLLSPGRSPQSLMARLQHLSLYNTEQPSLVATGLESHGRMGEEVSSSVLSTPVLQISEENSQDRVARLHGARFTLPPCAREGALRSPAPSPLPPALSVCADGRVDSHCRNEEDAMGDFPLSLSLTESQRLKSDSISKMLQRSVSLPSLPALAAGPTGSASTLELYDQPTLAMLQRCRSATEYLQQFTSWDRDAAAAVNANGDADARGDGEGASCRSGGPGGHFSTFSGELGSHDLRISFG</sequence>
<evidence type="ECO:0000256" key="1">
    <source>
        <dbReference type="SAM" id="MobiDB-lite"/>
    </source>
</evidence>
<evidence type="ECO:0000313" key="2">
    <source>
        <dbReference type="Proteomes" id="UP001318040"/>
    </source>
</evidence>
<accession>A0AAJ7XC20</accession>
<feature type="region of interest" description="Disordered" evidence="1">
    <location>
        <begin position="51"/>
        <end position="178"/>
    </location>
</feature>
<proteinExistence type="predicted"/>